<gene>
    <name evidence="2" type="ORF">TM448A00111_0015</name>
    <name evidence="3" type="ORF">TM448B00196_0015</name>
</gene>
<dbReference type="Pfam" id="PF01183">
    <property type="entry name" value="Glyco_hydro_25"/>
    <property type="match status" value="1"/>
</dbReference>
<organism evidence="2">
    <name type="scientific">viral metagenome</name>
    <dbReference type="NCBI Taxonomy" id="1070528"/>
    <lineage>
        <taxon>unclassified sequences</taxon>
        <taxon>metagenomes</taxon>
        <taxon>organismal metagenomes</taxon>
    </lineage>
</organism>
<dbReference type="InterPro" id="IPR002053">
    <property type="entry name" value="Glyco_hydro_25"/>
</dbReference>
<keyword evidence="2" id="KW-0378">Hydrolase</keyword>
<dbReference type="GO" id="GO:0016998">
    <property type="term" value="P:cell wall macromolecule catabolic process"/>
    <property type="evidence" value="ECO:0007669"/>
    <property type="project" value="InterPro"/>
</dbReference>
<evidence type="ECO:0000313" key="2">
    <source>
        <dbReference type="EMBL" id="QJA44512.1"/>
    </source>
</evidence>
<name>A0A6H1ZAM3_9ZZZZ</name>
<protein>
    <submittedName>
        <fullName evidence="2">Putative glycoside hydrolase</fullName>
    </submittedName>
</protein>
<proteinExistence type="inferred from homology"/>
<evidence type="ECO:0000313" key="3">
    <source>
        <dbReference type="EMBL" id="QJH94228.1"/>
    </source>
</evidence>
<dbReference type="Gene3D" id="3.20.20.80">
    <property type="entry name" value="Glycosidases"/>
    <property type="match status" value="1"/>
</dbReference>
<dbReference type="EMBL" id="MT143977">
    <property type="protein sequence ID" value="QJA44512.1"/>
    <property type="molecule type" value="Genomic_DNA"/>
</dbReference>
<comment type="similarity">
    <text evidence="1">Belongs to the glycosyl hydrolase 25 family.</text>
</comment>
<dbReference type="GO" id="GO:0003796">
    <property type="term" value="F:lysozyme activity"/>
    <property type="evidence" value="ECO:0007669"/>
    <property type="project" value="InterPro"/>
</dbReference>
<dbReference type="InterPro" id="IPR017853">
    <property type="entry name" value="GH"/>
</dbReference>
<reference evidence="2" key="1">
    <citation type="submission" date="2020-03" db="EMBL/GenBank/DDBJ databases">
        <title>The deep terrestrial virosphere.</title>
        <authorList>
            <person name="Holmfeldt K."/>
            <person name="Nilsson E."/>
            <person name="Simone D."/>
            <person name="Lopez-Fernandez M."/>
            <person name="Wu X."/>
            <person name="de Brujin I."/>
            <person name="Lundin D."/>
            <person name="Andersson A."/>
            <person name="Bertilsson S."/>
            <person name="Dopson M."/>
        </authorList>
    </citation>
    <scope>NUCLEOTIDE SEQUENCE</scope>
    <source>
        <strain evidence="2">TM448A00111</strain>
        <strain evidence="3">TM448B00196</strain>
    </source>
</reference>
<dbReference type="AlphaFoldDB" id="A0A6H1ZAM3"/>
<dbReference type="GO" id="GO:0009253">
    <property type="term" value="P:peptidoglycan catabolic process"/>
    <property type="evidence" value="ECO:0007669"/>
    <property type="project" value="InterPro"/>
</dbReference>
<evidence type="ECO:0000256" key="1">
    <source>
        <dbReference type="ARBA" id="ARBA00010646"/>
    </source>
</evidence>
<dbReference type="SUPFAM" id="SSF51445">
    <property type="entry name" value="(Trans)glycosidases"/>
    <property type="match status" value="1"/>
</dbReference>
<dbReference type="EMBL" id="MT144598">
    <property type="protein sequence ID" value="QJH94228.1"/>
    <property type="molecule type" value="Genomic_DNA"/>
</dbReference>
<accession>A0A6H1ZAM3</accession>
<sequence>MTVWAVDTSIWDAVTIVAGKVVYKPVDWVKTGLDMAIVKVAEGVWEDPAFKIQWAAAKGVMPRIAYHFFRSNQNAIAQAEFVKSILADDFDRSTDFIALDFETADGVPPDRRLAAVGSWLYEVEKFGTLPFIYTRASFWLDAGGAQAVWARKYPLWLAAWPLDNWIARMKLPPYIFKVEKLAKFKADIVAGKYKPSIPRPWSECAIWQFTARADTRAVPGHPAVKKVCDYNAVFMLLPAIPDAPPVKPPVRERKCPFEQCPLDKL</sequence>